<dbReference type="EMBL" id="AP025314">
    <property type="protein sequence ID" value="BDD10536.1"/>
    <property type="molecule type" value="Genomic_DNA"/>
</dbReference>
<dbReference type="AlphaFoldDB" id="A0AAU9CEH9"/>
<name>A0AAU9CEH9_9BACT</name>
<keyword evidence="3" id="KW-1185">Reference proteome</keyword>
<keyword evidence="1" id="KW-0812">Transmembrane</keyword>
<dbReference type="Proteomes" id="UP001348817">
    <property type="component" value="Chromosome"/>
</dbReference>
<protein>
    <recommendedName>
        <fullName evidence="4">GTP-binding protein</fullName>
    </recommendedName>
</protein>
<evidence type="ECO:0008006" key="4">
    <source>
        <dbReference type="Google" id="ProtNLM"/>
    </source>
</evidence>
<keyword evidence="1" id="KW-0472">Membrane</keyword>
<organism evidence="2 3">
    <name type="scientific">Fulvitalea axinellae</name>
    <dbReference type="NCBI Taxonomy" id="1182444"/>
    <lineage>
        <taxon>Bacteria</taxon>
        <taxon>Pseudomonadati</taxon>
        <taxon>Bacteroidota</taxon>
        <taxon>Cytophagia</taxon>
        <taxon>Cytophagales</taxon>
        <taxon>Persicobacteraceae</taxon>
        <taxon>Fulvitalea</taxon>
    </lineage>
</organism>
<accession>A0AAU9CEH9</accession>
<keyword evidence="1" id="KW-1133">Transmembrane helix</keyword>
<evidence type="ECO:0000313" key="3">
    <source>
        <dbReference type="Proteomes" id="UP001348817"/>
    </source>
</evidence>
<evidence type="ECO:0000313" key="2">
    <source>
        <dbReference type="EMBL" id="BDD10536.1"/>
    </source>
</evidence>
<proteinExistence type="predicted"/>
<gene>
    <name evidence="2" type="ORF">FUAX_29680</name>
</gene>
<dbReference type="KEGG" id="fax:FUAX_29680"/>
<reference evidence="2 3" key="1">
    <citation type="submission" date="2021-12" db="EMBL/GenBank/DDBJ databases">
        <title>Genome sequencing of bacteria with rrn-lacking chromosome and rrn-plasmid.</title>
        <authorList>
            <person name="Anda M."/>
            <person name="Iwasaki W."/>
        </authorList>
    </citation>
    <scope>NUCLEOTIDE SEQUENCE [LARGE SCALE GENOMIC DNA]</scope>
    <source>
        <strain evidence="2 3">DSM 100852</strain>
    </source>
</reference>
<feature type="transmembrane region" description="Helical" evidence="1">
    <location>
        <begin position="69"/>
        <end position="91"/>
    </location>
</feature>
<feature type="transmembrane region" description="Helical" evidence="1">
    <location>
        <begin position="103"/>
        <end position="121"/>
    </location>
</feature>
<sequence length="150" mass="16713">MPAKHLRALLKEALQSSEKRCVGIVNDNYIVLKVPLEDRHFWSPQLSLTLTEDNGETLIKGRYGPKPSVWTLFAFGYAALGILTLFIGMYGLSTWSLGMDSSALWWIPALVGLAVLLYLSAQAGQKIGAEQMFTLHHFFEDATKTKINVN</sequence>
<evidence type="ECO:0000256" key="1">
    <source>
        <dbReference type="SAM" id="Phobius"/>
    </source>
</evidence>